<dbReference type="AlphaFoldDB" id="A0A8J2ZHE4"/>
<protein>
    <recommendedName>
        <fullName evidence="3">DUF3168 domain-containing protein</fullName>
    </recommendedName>
</protein>
<dbReference type="InterPro" id="IPR053745">
    <property type="entry name" value="Viral_Tail_Comp_sf"/>
</dbReference>
<name>A0A8J2ZHE4_9RHOB</name>
<dbReference type="RefSeq" id="WP_188788697.1">
    <property type="nucleotide sequence ID" value="NZ_BMJV01000001.1"/>
</dbReference>
<evidence type="ECO:0000313" key="2">
    <source>
        <dbReference type="Proteomes" id="UP000617145"/>
    </source>
</evidence>
<gene>
    <name evidence="1" type="ORF">GCM10011415_06450</name>
</gene>
<dbReference type="InterPro" id="IPR021508">
    <property type="entry name" value="Gp17-like"/>
</dbReference>
<dbReference type="Pfam" id="PF11367">
    <property type="entry name" value="Tail_completion_gp17"/>
    <property type="match status" value="1"/>
</dbReference>
<evidence type="ECO:0000313" key="1">
    <source>
        <dbReference type="EMBL" id="GGG62783.1"/>
    </source>
</evidence>
<dbReference type="EMBL" id="BMJV01000001">
    <property type="protein sequence ID" value="GGG62783.1"/>
    <property type="molecule type" value="Genomic_DNA"/>
</dbReference>
<proteinExistence type="predicted"/>
<keyword evidence="2" id="KW-1185">Reference proteome</keyword>
<accession>A0A8J2ZHE4</accession>
<sequence>MSADLAVQIAIRSRLVATAAVTDLVPTTAILDRNATPAPRPSIVIGDAQVVDEGTSIARTRERIFHTIHVWKTEPSREGVKRIMSAIRAAIRAERLDLGAGYHCVDWRISSTRALSDPDGETSHGIMVIDVLAEEVTA</sequence>
<reference evidence="1" key="1">
    <citation type="journal article" date="2014" name="Int. J. Syst. Evol. Microbiol.">
        <title>Complete genome sequence of Corynebacterium casei LMG S-19264T (=DSM 44701T), isolated from a smear-ripened cheese.</title>
        <authorList>
            <consortium name="US DOE Joint Genome Institute (JGI-PGF)"/>
            <person name="Walter F."/>
            <person name="Albersmeier A."/>
            <person name="Kalinowski J."/>
            <person name="Ruckert C."/>
        </authorList>
    </citation>
    <scope>NUCLEOTIDE SEQUENCE</scope>
    <source>
        <strain evidence="1">CGMCC 1.15762</strain>
    </source>
</reference>
<comment type="caution">
    <text evidence="1">The sequence shown here is derived from an EMBL/GenBank/DDBJ whole genome shotgun (WGS) entry which is preliminary data.</text>
</comment>
<organism evidence="1 2">
    <name type="scientific">Salipiger pallidus</name>
    <dbReference type="NCBI Taxonomy" id="1775170"/>
    <lineage>
        <taxon>Bacteria</taxon>
        <taxon>Pseudomonadati</taxon>
        <taxon>Pseudomonadota</taxon>
        <taxon>Alphaproteobacteria</taxon>
        <taxon>Rhodobacterales</taxon>
        <taxon>Roseobacteraceae</taxon>
        <taxon>Salipiger</taxon>
    </lineage>
</organism>
<evidence type="ECO:0008006" key="3">
    <source>
        <dbReference type="Google" id="ProtNLM"/>
    </source>
</evidence>
<reference evidence="1" key="2">
    <citation type="submission" date="2020-09" db="EMBL/GenBank/DDBJ databases">
        <authorList>
            <person name="Sun Q."/>
            <person name="Zhou Y."/>
        </authorList>
    </citation>
    <scope>NUCLEOTIDE SEQUENCE</scope>
    <source>
        <strain evidence="1">CGMCC 1.15762</strain>
    </source>
</reference>
<dbReference type="Proteomes" id="UP000617145">
    <property type="component" value="Unassembled WGS sequence"/>
</dbReference>
<dbReference type="Gene3D" id="3.30.2000.30">
    <property type="match status" value="1"/>
</dbReference>